<dbReference type="AlphaFoldDB" id="A0A4P6ZN25"/>
<name>A0A4P6ZN25_9LACO</name>
<dbReference type="InterPro" id="IPR015867">
    <property type="entry name" value="N-reg_PII/ATP_PRibTrfase_C"/>
</dbReference>
<dbReference type="Pfam" id="PF06153">
    <property type="entry name" value="CdAMP_rec"/>
    <property type="match status" value="1"/>
</dbReference>
<dbReference type="KEGG" id="lji:ELX58_06930"/>
<dbReference type="InterPro" id="IPR010375">
    <property type="entry name" value="CdAMP_rec"/>
</dbReference>
<accession>A0A4P6ZN25</accession>
<keyword evidence="2" id="KW-1185">Reference proteome</keyword>
<dbReference type="EMBL" id="CP034726">
    <property type="protein sequence ID" value="QBP18832.1"/>
    <property type="molecule type" value="Genomic_DNA"/>
</dbReference>
<evidence type="ECO:0000313" key="2">
    <source>
        <dbReference type="Proteomes" id="UP000294321"/>
    </source>
</evidence>
<evidence type="ECO:0008006" key="3">
    <source>
        <dbReference type="Google" id="ProtNLM"/>
    </source>
</evidence>
<dbReference type="InterPro" id="IPR011322">
    <property type="entry name" value="N-reg_PII-like_a/b"/>
</dbReference>
<dbReference type="RefSeq" id="WP_133442390.1">
    <property type="nucleotide sequence ID" value="NZ_CP034726.1"/>
</dbReference>
<proteinExistence type="predicted"/>
<dbReference type="OrthoDB" id="9794275at2"/>
<organism evidence="1 2">
    <name type="scientific">Acetilactobacillus jinshanensis</name>
    <dbReference type="NCBI Taxonomy" id="1720083"/>
    <lineage>
        <taxon>Bacteria</taxon>
        <taxon>Bacillati</taxon>
        <taxon>Bacillota</taxon>
        <taxon>Bacilli</taxon>
        <taxon>Lactobacillales</taxon>
        <taxon>Lactobacillaceae</taxon>
        <taxon>Acetilactobacillus</taxon>
    </lineage>
</organism>
<gene>
    <name evidence="1" type="ORF">ELX58_06930</name>
</gene>
<dbReference type="Gene3D" id="3.30.70.120">
    <property type="match status" value="1"/>
</dbReference>
<dbReference type="SUPFAM" id="SSF54913">
    <property type="entry name" value="GlnB-like"/>
    <property type="match status" value="1"/>
</dbReference>
<sequence>MKLVIAVVQNKDASKLLTALIKRHLNATKLSTTGGFLRSGNTTYLIGIQDKQLPGLLKLIKRVSRSRQQSITPPVNLDGGANNTSYPVNVKVGGATVMVLPMDKFYRF</sequence>
<reference evidence="2" key="1">
    <citation type="submission" date="2018-12" db="EMBL/GenBank/DDBJ databases">
        <title>A new species of lactobacillus.</title>
        <authorList>
            <person name="Jian Y."/>
            <person name="Xin L."/>
            <person name="Hong Z.J."/>
            <person name="Ming L.Z."/>
            <person name="Hong X.Z."/>
        </authorList>
    </citation>
    <scope>NUCLEOTIDE SEQUENCE [LARGE SCALE GENOMIC DNA]</scope>
    <source>
        <strain evidence="2">HSLZ-75</strain>
    </source>
</reference>
<dbReference type="Proteomes" id="UP000294321">
    <property type="component" value="Chromosome"/>
</dbReference>
<dbReference type="PANTHER" id="PTHR38456:SF1">
    <property type="entry name" value="CYCLIC DI-AMP RECEPTOR A"/>
    <property type="match status" value="1"/>
</dbReference>
<dbReference type="PANTHER" id="PTHR38456">
    <property type="entry name" value="CYCLIC DI-AMP RECEPTOR A"/>
    <property type="match status" value="1"/>
</dbReference>
<evidence type="ECO:0000313" key="1">
    <source>
        <dbReference type="EMBL" id="QBP18832.1"/>
    </source>
</evidence>
<protein>
    <recommendedName>
        <fullName evidence="3">Transcriptional regulator</fullName>
    </recommendedName>
</protein>